<reference evidence="2" key="1">
    <citation type="journal article" date="2010" name="Science">
        <title>Plasticity of animal genome architecture unmasked by rapid evolution of a pelagic tunicate.</title>
        <authorList>
            <person name="Denoeud F."/>
            <person name="Henriet S."/>
            <person name="Mungpakdee S."/>
            <person name="Aury J.M."/>
            <person name="Da Silva C."/>
            <person name="Brinkmann H."/>
            <person name="Mikhaleva J."/>
            <person name="Olsen L.C."/>
            <person name="Jubin C."/>
            <person name="Canestro C."/>
            <person name="Bouquet J.M."/>
            <person name="Danks G."/>
            <person name="Poulain J."/>
            <person name="Campsteijn C."/>
            <person name="Adamski M."/>
            <person name="Cross I."/>
            <person name="Yadetie F."/>
            <person name="Muffato M."/>
            <person name="Louis A."/>
            <person name="Butcher S."/>
            <person name="Tsagkogeorga G."/>
            <person name="Konrad A."/>
            <person name="Singh S."/>
            <person name="Jensen M.F."/>
            <person name="Cong E.H."/>
            <person name="Eikeseth-Otteraa H."/>
            <person name="Noel B."/>
            <person name="Anthouard V."/>
            <person name="Porcel B.M."/>
            <person name="Kachouri-Lafond R."/>
            <person name="Nishino A."/>
            <person name="Ugolini M."/>
            <person name="Chourrout P."/>
            <person name="Nishida H."/>
            <person name="Aasland R."/>
            <person name="Huzurbazar S."/>
            <person name="Westhof E."/>
            <person name="Delsuc F."/>
            <person name="Lehrach H."/>
            <person name="Reinhardt R."/>
            <person name="Weissenbach J."/>
            <person name="Roy S.W."/>
            <person name="Artiguenave F."/>
            <person name="Postlethwait J.H."/>
            <person name="Manak J.R."/>
            <person name="Thompson E.M."/>
            <person name="Jaillon O."/>
            <person name="Du Pasquier L."/>
            <person name="Boudinot P."/>
            <person name="Liberles D.A."/>
            <person name="Volff J.N."/>
            <person name="Philippe H."/>
            <person name="Lenhard B."/>
            <person name="Roest Crollius H."/>
            <person name="Wincker P."/>
            <person name="Chourrout D."/>
        </authorList>
    </citation>
    <scope>NUCLEOTIDE SEQUENCE [LARGE SCALE GENOMIC DNA]</scope>
</reference>
<sequence length="163" mass="19371">MQKVKRFHLIQAALPRGFKFSTVSPTITRKSNENKKVFFLDKILLFHPLFFLISVSSSVCPRTFFNLFKILFETRFEQSASLYHSTSTLGKINLCCDSRFSFLRVGFKIKKNGIQIQKRGWLDEQKYYFSTCNHFNDSLLILQYEWFLSMQRNRRISATRKNQ</sequence>
<keyword evidence="1" id="KW-1133">Transmembrane helix</keyword>
<organism evidence="2">
    <name type="scientific">Oikopleura dioica</name>
    <name type="common">Tunicate</name>
    <dbReference type="NCBI Taxonomy" id="34765"/>
    <lineage>
        <taxon>Eukaryota</taxon>
        <taxon>Metazoa</taxon>
        <taxon>Chordata</taxon>
        <taxon>Tunicata</taxon>
        <taxon>Appendicularia</taxon>
        <taxon>Copelata</taxon>
        <taxon>Oikopleuridae</taxon>
        <taxon>Oikopleura</taxon>
    </lineage>
</organism>
<evidence type="ECO:0000256" key="1">
    <source>
        <dbReference type="SAM" id="Phobius"/>
    </source>
</evidence>
<dbReference type="Proteomes" id="UP000001307">
    <property type="component" value="Unassembled WGS sequence"/>
</dbReference>
<keyword evidence="1" id="KW-0472">Membrane</keyword>
<accession>E4X660</accession>
<protein>
    <submittedName>
        <fullName evidence="2">Uncharacterized protein</fullName>
    </submittedName>
</protein>
<evidence type="ECO:0000313" key="2">
    <source>
        <dbReference type="EMBL" id="CBY07500.1"/>
    </source>
</evidence>
<evidence type="ECO:0000313" key="3">
    <source>
        <dbReference type="Proteomes" id="UP000001307"/>
    </source>
</evidence>
<keyword evidence="1" id="KW-0812">Transmembrane</keyword>
<keyword evidence="3" id="KW-1185">Reference proteome</keyword>
<dbReference type="InParanoid" id="E4X660"/>
<name>E4X660_OIKDI</name>
<gene>
    <name evidence="2" type="ORF">GSOID_T00002479001</name>
</gene>
<feature type="transmembrane region" description="Helical" evidence="1">
    <location>
        <begin position="39"/>
        <end position="59"/>
    </location>
</feature>
<proteinExistence type="predicted"/>
<dbReference type="AlphaFoldDB" id="E4X660"/>
<dbReference type="EMBL" id="FN653026">
    <property type="protein sequence ID" value="CBY07500.1"/>
    <property type="molecule type" value="Genomic_DNA"/>
</dbReference>